<gene>
    <name evidence="5" type="ORF">CAI16_16460</name>
</gene>
<evidence type="ECO:0000259" key="3">
    <source>
        <dbReference type="Pfam" id="PF20695"/>
    </source>
</evidence>
<dbReference type="PANTHER" id="PTHR30108">
    <property type="entry name" value="3-OCTAPRENYL-4-HYDROXYBENZOATE CARBOXY-LYASE-RELATED"/>
    <property type="match status" value="1"/>
</dbReference>
<protein>
    <recommendedName>
        <fullName evidence="7">3-octaprenyl-4-hydroxybenzoate carboxy-lyase</fullName>
    </recommendedName>
</protein>
<dbReference type="PANTHER" id="PTHR30108:SF21">
    <property type="entry name" value="4-HYDROXYBENZOATE DECARBOXYLASE"/>
    <property type="match status" value="1"/>
</dbReference>
<accession>A0A3E0WLW3</accession>
<dbReference type="Pfam" id="PF20695">
    <property type="entry name" value="UbiD_N"/>
    <property type="match status" value="1"/>
</dbReference>
<evidence type="ECO:0000256" key="1">
    <source>
        <dbReference type="ARBA" id="ARBA00010021"/>
    </source>
</evidence>
<dbReference type="RefSeq" id="WP_116279262.1">
    <property type="nucleotide sequence ID" value="NZ_NFZX01000048.1"/>
</dbReference>
<dbReference type="SUPFAM" id="SSF143968">
    <property type="entry name" value="UbiD C-terminal domain-like"/>
    <property type="match status" value="1"/>
</dbReference>
<feature type="domain" description="3-octaprenyl-4-hydroxybenzoate carboxy-lyase-like Rift-related" evidence="2">
    <location>
        <begin position="97"/>
        <end position="295"/>
    </location>
</feature>
<dbReference type="InterPro" id="IPR002830">
    <property type="entry name" value="UbiD"/>
</dbReference>
<dbReference type="NCBIfam" id="TIGR00148">
    <property type="entry name" value="UbiD family decarboxylase"/>
    <property type="match status" value="1"/>
</dbReference>
<name>A0A3E0WLW3_9BACI</name>
<dbReference type="InterPro" id="IPR049381">
    <property type="entry name" value="UbiD-like_C"/>
</dbReference>
<dbReference type="Gene3D" id="3.40.1670.10">
    <property type="entry name" value="UbiD C-terminal domain-like"/>
    <property type="match status" value="1"/>
</dbReference>
<dbReference type="Pfam" id="PF20696">
    <property type="entry name" value="UbiD_C"/>
    <property type="match status" value="1"/>
</dbReference>
<evidence type="ECO:0000259" key="4">
    <source>
        <dbReference type="Pfam" id="PF20696"/>
    </source>
</evidence>
<comment type="caution">
    <text evidence="5">The sequence shown here is derived from an EMBL/GenBank/DDBJ whole genome shotgun (WGS) entry which is preliminary data.</text>
</comment>
<dbReference type="InterPro" id="IPR048304">
    <property type="entry name" value="UbiD_Rift_dom"/>
</dbReference>
<dbReference type="GO" id="GO:0005737">
    <property type="term" value="C:cytoplasm"/>
    <property type="evidence" value="ECO:0007669"/>
    <property type="project" value="TreeGrafter"/>
</dbReference>
<feature type="domain" description="3-octaprenyl-4-hydroxybenzoate carboxy-lyase-like C-terminal" evidence="4">
    <location>
        <begin position="314"/>
        <end position="429"/>
    </location>
</feature>
<sequence length="460" mass="51085">MEFRQFIQKLEEMGELKKISCEINPAVELGAINRRISDENGPALLFENVKGSNIPLVSNLLGTRKRIATYFSVDEDQLVEHYGQLSNFRNYIPQQVVSGTEAPCKEVKYFDNDVDLTKLPNPVWNEGDAGPYITFGVSRVKDPSGKISNLSVNRFQVKDKGSLGIWTDEGRDLGKILNMYWAQNKPCPIAITIGNSPSYLLASVDKAPFGVDEIMIAGALQKRPVLTTQCETSDIDVPIESEIVIEGEIPPGNFEEEGPFGEFLGYMGPKEKLPIVNVKAITMRENPIYLGSYEGFPMVEHHVMQSMHIENGLKLLSQFSGVQVVDVAVKPYSSGLSAVISINKKFDSDPKQVFFTAFMISILKDITVVDADINVRSEAELQWALATRFQADTDLTVVDGAQGLQLDPSAHGVKGHATAKKSAKLGIDATMSKEKHYPNRIKFSNETENLMNERWKEYGL</sequence>
<comment type="similarity">
    <text evidence="1">Belongs to the UbiD family.</text>
</comment>
<dbReference type="Proteomes" id="UP000256488">
    <property type="component" value="Unassembled WGS sequence"/>
</dbReference>
<dbReference type="SUPFAM" id="SSF50475">
    <property type="entry name" value="FMN-binding split barrel"/>
    <property type="match status" value="1"/>
</dbReference>
<dbReference type="EMBL" id="NFZX01000048">
    <property type="protein sequence ID" value="RFA32956.1"/>
    <property type="molecule type" value="Genomic_DNA"/>
</dbReference>
<organism evidence="5 6">
    <name type="scientific">Virgibacillus dokdonensis</name>
    <dbReference type="NCBI Taxonomy" id="302167"/>
    <lineage>
        <taxon>Bacteria</taxon>
        <taxon>Bacillati</taxon>
        <taxon>Bacillota</taxon>
        <taxon>Bacilli</taxon>
        <taxon>Bacillales</taxon>
        <taxon>Bacillaceae</taxon>
        <taxon>Virgibacillus</taxon>
    </lineage>
</organism>
<evidence type="ECO:0000313" key="5">
    <source>
        <dbReference type="EMBL" id="RFA32956.1"/>
    </source>
</evidence>
<reference evidence="5 6" key="1">
    <citation type="submission" date="2017-05" db="EMBL/GenBank/DDBJ databases">
        <title>Virgibacillus sp. AK90 isolated from a saltern of Kakinada, India.</title>
        <authorList>
            <person name="Gupta V."/>
            <person name="Sidhu C."/>
            <person name="Korpole S."/>
            <person name="Pinnaka A.K."/>
        </authorList>
    </citation>
    <scope>NUCLEOTIDE SEQUENCE [LARGE SCALE GENOMIC DNA]</scope>
    <source>
        <strain evidence="5 6">AK90</strain>
    </source>
</reference>
<dbReference type="Pfam" id="PF01977">
    <property type="entry name" value="UbiD"/>
    <property type="match status" value="1"/>
</dbReference>
<dbReference type="GO" id="GO:0016831">
    <property type="term" value="F:carboxy-lyase activity"/>
    <property type="evidence" value="ECO:0007669"/>
    <property type="project" value="InterPro"/>
</dbReference>
<evidence type="ECO:0000259" key="2">
    <source>
        <dbReference type="Pfam" id="PF01977"/>
    </source>
</evidence>
<evidence type="ECO:0008006" key="7">
    <source>
        <dbReference type="Google" id="ProtNLM"/>
    </source>
</evidence>
<dbReference type="InterPro" id="IPR049383">
    <property type="entry name" value="UbiD-like_N"/>
</dbReference>
<proteinExistence type="inferred from homology"/>
<feature type="domain" description="3-octaprenyl-4-hydroxybenzoate carboxy-lyase-like N-terminal" evidence="3">
    <location>
        <begin position="7"/>
        <end position="84"/>
    </location>
</feature>
<evidence type="ECO:0000313" key="6">
    <source>
        <dbReference type="Proteomes" id="UP000256488"/>
    </source>
</evidence>
<dbReference type="AlphaFoldDB" id="A0A3E0WLW3"/>